<proteinExistence type="predicted"/>
<gene>
    <name evidence="1" type="ORF">TNCV_4660981</name>
</gene>
<reference evidence="1" key="1">
    <citation type="submission" date="2020-08" db="EMBL/GenBank/DDBJ databases">
        <title>Multicomponent nature underlies the extraordinary mechanical properties of spider dragline silk.</title>
        <authorList>
            <person name="Kono N."/>
            <person name="Nakamura H."/>
            <person name="Mori M."/>
            <person name="Yoshida Y."/>
            <person name="Ohtoshi R."/>
            <person name="Malay A.D."/>
            <person name="Moran D.A.P."/>
            <person name="Tomita M."/>
            <person name="Numata K."/>
            <person name="Arakawa K."/>
        </authorList>
    </citation>
    <scope>NUCLEOTIDE SEQUENCE</scope>
</reference>
<evidence type="ECO:0000313" key="2">
    <source>
        <dbReference type="Proteomes" id="UP000887159"/>
    </source>
</evidence>
<evidence type="ECO:0000313" key="1">
    <source>
        <dbReference type="EMBL" id="GFY08906.1"/>
    </source>
</evidence>
<dbReference type="AlphaFoldDB" id="A0A8X6S9D0"/>
<accession>A0A8X6S9D0</accession>
<keyword evidence="2" id="KW-1185">Reference proteome</keyword>
<protein>
    <submittedName>
        <fullName evidence="1">Uncharacterized protein</fullName>
    </submittedName>
</protein>
<organism evidence="1 2">
    <name type="scientific">Trichonephila clavipes</name>
    <name type="common">Golden silk orbweaver</name>
    <name type="synonym">Nephila clavipes</name>
    <dbReference type="NCBI Taxonomy" id="2585209"/>
    <lineage>
        <taxon>Eukaryota</taxon>
        <taxon>Metazoa</taxon>
        <taxon>Ecdysozoa</taxon>
        <taxon>Arthropoda</taxon>
        <taxon>Chelicerata</taxon>
        <taxon>Arachnida</taxon>
        <taxon>Araneae</taxon>
        <taxon>Araneomorphae</taxon>
        <taxon>Entelegynae</taxon>
        <taxon>Araneoidea</taxon>
        <taxon>Nephilidae</taxon>
        <taxon>Trichonephila</taxon>
    </lineage>
</organism>
<sequence length="79" mass="9404">MRGEFFAITKFTVNMAGLTNVRTVKVSCVRWLDHLYREANAFPTKKVTFLKIEGTRHRRRSPTQWLDDIEKDFKLMEIN</sequence>
<name>A0A8X6S9D0_TRICX</name>
<dbReference type="Proteomes" id="UP000887159">
    <property type="component" value="Unassembled WGS sequence"/>
</dbReference>
<dbReference type="EMBL" id="BMAU01021284">
    <property type="protein sequence ID" value="GFY08906.1"/>
    <property type="molecule type" value="Genomic_DNA"/>
</dbReference>
<comment type="caution">
    <text evidence="1">The sequence shown here is derived from an EMBL/GenBank/DDBJ whole genome shotgun (WGS) entry which is preliminary data.</text>
</comment>